<sequence length="163" mass="16330">MLIPARKLAIAVIACASGLFLIAPAASADEVGALFEAAGLASTTPLTDQSMSQLRGGGFETALSGLLFGLLEQSDGASVAGATPSGAHGVLESFFPAFLDELPAINLVAAELNDQPTVMRIGTVPQSLGCGNGLSCPVGMSVSLYADNNASAGSLLLNLNVTH</sequence>
<protein>
    <submittedName>
        <fullName evidence="2">Uncharacterized protein</fullName>
    </submittedName>
</protein>
<accession>A0A5J6MUM5</accession>
<dbReference type="KEGG" id="htq:FRZ44_51050"/>
<dbReference type="OrthoDB" id="9906266at2"/>
<dbReference type="AlphaFoldDB" id="A0A5J6MUM5"/>
<feature type="chain" id="PRO_5023852339" evidence="1">
    <location>
        <begin position="29"/>
        <end position="163"/>
    </location>
</feature>
<dbReference type="RefSeq" id="WP_151179822.1">
    <property type="nucleotide sequence ID" value="NZ_CP042906.1"/>
</dbReference>
<dbReference type="EMBL" id="CP042906">
    <property type="protein sequence ID" value="QEX19790.1"/>
    <property type="molecule type" value="Genomic_DNA"/>
</dbReference>
<reference evidence="2 3" key="1">
    <citation type="submission" date="2019-08" db="EMBL/GenBank/DDBJ databases">
        <title>Hyperibacter terrae gen. nov., sp. nov. and Hyperibacter viscosus sp. nov., two new members in the family Rhodospirillaceae isolated from the rhizosphere of Hypericum perforatum.</title>
        <authorList>
            <person name="Noviana Z."/>
        </authorList>
    </citation>
    <scope>NUCLEOTIDE SEQUENCE [LARGE SCALE GENOMIC DNA]</scope>
    <source>
        <strain evidence="2 3">R5913</strain>
    </source>
</reference>
<feature type="signal peptide" evidence="1">
    <location>
        <begin position="1"/>
        <end position="28"/>
    </location>
</feature>
<evidence type="ECO:0000313" key="3">
    <source>
        <dbReference type="Proteomes" id="UP000326202"/>
    </source>
</evidence>
<evidence type="ECO:0000256" key="1">
    <source>
        <dbReference type="SAM" id="SignalP"/>
    </source>
</evidence>
<name>A0A5J6MUM5_9PROT</name>
<proteinExistence type="predicted"/>
<keyword evidence="3" id="KW-1185">Reference proteome</keyword>
<evidence type="ECO:0000313" key="2">
    <source>
        <dbReference type="EMBL" id="QEX19790.1"/>
    </source>
</evidence>
<dbReference type="Proteomes" id="UP000326202">
    <property type="component" value="Chromosome"/>
</dbReference>
<keyword evidence="1" id="KW-0732">Signal</keyword>
<gene>
    <name evidence="2" type="ORF">FRZ44_51050</name>
</gene>
<organism evidence="2 3">
    <name type="scientific">Hypericibacter terrae</name>
    <dbReference type="NCBI Taxonomy" id="2602015"/>
    <lineage>
        <taxon>Bacteria</taxon>
        <taxon>Pseudomonadati</taxon>
        <taxon>Pseudomonadota</taxon>
        <taxon>Alphaproteobacteria</taxon>
        <taxon>Rhodospirillales</taxon>
        <taxon>Dongiaceae</taxon>
        <taxon>Hypericibacter</taxon>
    </lineage>
</organism>